<evidence type="ECO:0000259" key="1">
    <source>
        <dbReference type="PROSITE" id="PS51186"/>
    </source>
</evidence>
<dbReference type="PROSITE" id="PS51186">
    <property type="entry name" value="GNAT"/>
    <property type="match status" value="1"/>
</dbReference>
<dbReference type="KEGG" id="nyu:D7D52_07090"/>
<dbReference type="InterPro" id="IPR000182">
    <property type="entry name" value="GNAT_dom"/>
</dbReference>
<dbReference type="Gene3D" id="3.40.630.30">
    <property type="match status" value="1"/>
</dbReference>
<reference evidence="2 3" key="1">
    <citation type="submission" date="2018-09" db="EMBL/GenBank/DDBJ databases">
        <title>Nocardia yunnanensis sp. nov., an actinomycete isolated from a soil sample.</title>
        <authorList>
            <person name="Zhang J."/>
        </authorList>
    </citation>
    <scope>NUCLEOTIDE SEQUENCE [LARGE SCALE GENOMIC DNA]</scope>
    <source>
        <strain evidence="2 3">CFHS0054</strain>
    </source>
</reference>
<dbReference type="AlphaFoldDB" id="A0A386ZNN7"/>
<gene>
    <name evidence="2" type="ORF">D7D52_07090</name>
</gene>
<accession>A0A386ZNN7</accession>
<dbReference type="SUPFAM" id="SSF55729">
    <property type="entry name" value="Acyl-CoA N-acyltransferases (Nat)"/>
    <property type="match status" value="1"/>
</dbReference>
<dbReference type="InterPro" id="IPR016181">
    <property type="entry name" value="Acyl_CoA_acyltransferase"/>
</dbReference>
<feature type="domain" description="N-acetyltransferase" evidence="1">
    <location>
        <begin position="13"/>
        <end position="185"/>
    </location>
</feature>
<keyword evidence="3" id="KW-1185">Reference proteome</keyword>
<name>A0A386ZNN7_9NOCA</name>
<dbReference type="GO" id="GO:0016747">
    <property type="term" value="F:acyltransferase activity, transferring groups other than amino-acyl groups"/>
    <property type="evidence" value="ECO:0007669"/>
    <property type="project" value="InterPro"/>
</dbReference>
<dbReference type="OrthoDB" id="4536199at2"/>
<proteinExistence type="predicted"/>
<organism evidence="2 3">
    <name type="scientific">Nocardia yunnanensis</name>
    <dbReference type="NCBI Taxonomy" id="2382165"/>
    <lineage>
        <taxon>Bacteria</taxon>
        <taxon>Bacillati</taxon>
        <taxon>Actinomycetota</taxon>
        <taxon>Actinomycetes</taxon>
        <taxon>Mycobacteriales</taxon>
        <taxon>Nocardiaceae</taxon>
        <taxon>Nocardia</taxon>
    </lineage>
</organism>
<evidence type="ECO:0000313" key="2">
    <source>
        <dbReference type="EMBL" id="AYF78800.1"/>
    </source>
</evidence>
<dbReference type="Pfam" id="PF00583">
    <property type="entry name" value="Acetyltransf_1"/>
    <property type="match status" value="1"/>
</dbReference>
<dbReference type="EMBL" id="CP032568">
    <property type="protein sequence ID" value="AYF78800.1"/>
    <property type="molecule type" value="Genomic_DNA"/>
</dbReference>
<protein>
    <submittedName>
        <fullName evidence="2">GNAT family N-acetyltransferase</fullName>
    </submittedName>
</protein>
<evidence type="ECO:0000313" key="3">
    <source>
        <dbReference type="Proteomes" id="UP000267164"/>
    </source>
</evidence>
<sequence>MVVLQSFSGNQTRTIRDTIADVQARGYVDAIATGNPFESTEAFMERFEVYSTIAGFSMVLATLDGFPVGQAFGWPLDADTTWWAGLVLDPGQPSLEEFTAEDGTKTFALSELMVDKKHTGRGIAGVLYRGLLAGRAEQRVTWLVNPANHNAYAIYRHWGARRVGTLQPAWQGAPRFHVLIADPRP</sequence>
<keyword evidence="2" id="KW-0808">Transferase</keyword>
<dbReference type="Proteomes" id="UP000267164">
    <property type="component" value="Chromosome"/>
</dbReference>